<keyword evidence="3" id="KW-1003">Cell membrane</keyword>
<evidence type="ECO:0000256" key="3">
    <source>
        <dbReference type="ARBA" id="ARBA00022475"/>
    </source>
</evidence>
<reference evidence="9" key="1">
    <citation type="journal article" date="2019" name="Int. J. Syst. Evol. Microbiol.">
        <title>The Global Catalogue of Microorganisms (GCM) 10K type strain sequencing project: providing services to taxonomists for standard genome sequencing and annotation.</title>
        <authorList>
            <consortium name="The Broad Institute Genomics Platform"/>
            <consortium name="The Broad Institute Genome Sequencing Center for Infectious Disease"/>
            <person name="Wu L."/>
            <person name="Ma J."/>
        </authorList>
    </citation>
    <scope>NUCLEOTIDE SEQUENCE [LARGE SCALE GENOMIC DNA]</scope>
    <source>
        <strain evidence="9">CGMCC 1.16306</strain>
    </source>
</reference>
<dbReference type="PANTHER" id="PTHR33452">
    <property type="entry name" value="OXIDOREDUCTASE CATD-RELATED"/>
    <property type="match status" value="1"/>
</dbReference>
<comment type="subcellular location">
    <subcellularLocation>
        <location evidence="1">Cell membrane</location>
        <topology evidence="1">Multi-pass membrane protein</topology>
    </subcellularLocation>
</comment>
<protein>
    <submittedName>
        <fullName evidence="8">DoxX family protein</fullName>
    </submittedName>
</protein>
<proteinExistence type="inferred from homology"/>
<feature type="transmembrane region" description="Helical" evidence="7">
    <location>
        <begin position="108"/>
        <end position="127"/>
    </location>
</feature>
<dbReference type="InterPro" id="IPR051907">
    <property type="entry name" value="DoxX-like_oxidoreductase"/>
</dbReference>
<evidence type="ECO:0000313" key="8">
    <source>
        <dbReference type="EMBL" id="MFC4620025.1"/>
    </source>
</evidence>
<evidence type="ECO:0000256" key="4">
    <source>
        <dbReference type="ARBA" id="ARBA00022692"/>
    </source>
</evidence>
<keyword evidence="9" id="KW-1185">Reference proteome</keyword>
<dbReference type="EMBL" id="JBHSFW010000015">
    <property type="protein sequence ID" value="MFC4620025.1"/>
    <property type="molecule type" value="Genomic_DNA"/>
</dbReference>
<comment type="caution">
    <text evidence="8">The sequence shown here is derived from an EMBL/GenBank/DDBJ whole genome shotgun (WGS) entry which is preliminary data.</text>
</comment>
<comment type="similarity">
    <text evidence="2">Belongs to the DoxX family.</text>
</comment>
<keyword evidence="5 7" id="KW-1133">Transmembrane helix</keyword>
<sequence>MAAIGILMIRLIVGLSFIGHGCQKLFGSFGGHGVKGTGEFFASVGVKPGPLMAIMAGLSELVGGVLFALGLFTPFATLLIAVTMLVAIFKVSGPNGYWITQNGFEYNLMLIIVVLGVSFTGPGAYSLDAYIL</sequence>
<evidence type="ECO:0000256" key="1">
    <source>
        <dbReference type="ARBA" id="ARBA00004651"/>
    </source>
</evidence>
<evidence type="ECO:0000313" key="9">
    <source>
        <dbReference type="Proteomes" id="UP001596022"/>
    </source>
</evidence>
<evidence type="ECO:0000256" key="2">
    <source>
        <dbReference type="ARBA" id="ARBA00006679"/>
    </source>
</evidence>
<dbReference type="Pfam" id="PF07681">
    <property type="entry name" value="DoxX"/>
    <property type="match status" value="1"/>
</dbReference>
<dbReference type="InterPro" id="IPR032808">
    <property type="entry name" value="DoxX"/>
</dbReference>
<keyword evidence="6 7" id="KW-0472">Membrane</keyword>
<gene>
    <name evidence="8" type="ORF">ACFO4N_15030</name>
</gene>
<dbReference type="RefSeq" id="WP_376847119.1">
    <property type="nucleotide sequence ID" value="NZ_JBHSFW010000015.1"/>
</dbReference>
<dbReference type="Proteomes" id="UP001596022">
    <property type="component" value="Unassembled WGS sequence"/>
</dbReference>
<evidence type="ECO:0000256" key="7">
    <source>
        <dbReference type="SAM" id="Phobius"/>
    </source>
</evidence>
<evidence type="ECO:0000256" key="5">
    <source>
        <dbReference type="ARBA" id="ARBA00022989"/>
    </source>
</evidence>
<name>A0ABV9GRY7_9BACL</name>
<organism evidence="8 9">
    <name type="scientific">Camelliibacillus cellulosilyticus</name>
    <dbReference type="NCBI Taxonomy" id="2174486"/>
    <lineage>
        <taxon>Bacteria</taxon>
        <taxon>Bacillati</taxon>
        <taxon>Bacillota</taxon>
        <taxon>Bacilli</taxon>
        <taxon>Bacillales</taxon>
        <taxon>Sporolactobacillaceae</taxon>
        <taxon>Camelliibacillus</taxon>
    </lineage>
</organism>
<accession>A0ABV9GRY7</accession>
<evidence type="ECO:0000256" key="6">
    <source>
        <dbReference type="ARBA" id="ARBA00023136"/>
    </source>
</evidence>
<dbReference type="PANTHER" id="PTHR33452:SF10">
    <property type="entry name" value="OXIDOREDUCTASE MHQP-RELATED"/>
    <property type="match status" value="1"/>
</dbReference>
<keyword evidence="4 7" id="KW-0812">Transmembrane</keyword>